<name>A0A914W823_9BILA</name>
<evidence type="ECO:0000313" key="3">
    <source>
        <dbReference type="Proteomes" id="UP000887566"/>
    </source>
</evidence>
<sequence>MYASAGHREAFAQQMQAQAFAEHAPRRALFGHLPQSHFTPSPLVVYQNSFMPYTPQHDMQQHSMSLSRPPPHLFLDCQQYRPMNNSALPVYLKKKILAIVNPVTNEVENKDKLESTIQQTESDSRSRDSAPSTSVPEETARTEGALMDDFIDDDKYPDTITSLHLDDDLLFPSLHDNGVTAVESTVNKAESDDKSKSEAPLEPPTLVGAFEASSSNACGDQQMPQQPDANPTAALNINAAKTAEWEKWMYRLKADKNEVDMANGVLGRDFLMLCGLIVRERNEPQRPISINDRWDILNDSTFAHDHWNPFWSLNERMAERERSAAMQNMPPPTISPSSEDISIVVNAFFEKAVEDKKFFPLYCNLCRDVMLDEERKTGSRVGFHRALLNRCKTTFDQGRFLDLFDEALRAEAENDQSTRAQLTSSCQKMEAKERARIFGTIGFIGHMYIEGVSPSSVVRYCLANLFLRNGEHSGDAQMVECAVRLLLKVGSRLDIDSVQDHSEQRVSRYYSHLGKIRQKKSTSLQLQRLIDSLLQHRLVL</sequence>
<dbReference type="GO" id="GO:0016281">
    <property type="term" value="C:eukaryotic translation initiation factor 4F complex"/>
    <property type="evidence" value="ECO:0007669"/>
    <property type="project" value="TreeGrafter"/>
</dbReference>
<protein>
    <submittedName>
        <fullName evidence="4">MIF4G domain-containing protein</fullName>
    </submittedName>
</protein>
<feature type="domain" description="MIF4G" evidence="2">
    <location>
        <begin position="338"/>
        <end position="535"/>
    </location>
</feature>
<dbReference type="WBParaSite" id="PSAMB.scaffold321size56811.g4623.t1">
    <property type="protein sequence ID" value="PSAMB.scaffold321size56811.g4623.t1"/>
    <property type="gene ID" value="PSAMB.scaffold321size56811.g4623"/>
</dbReference>
<dbReference type="Pfam" id="PF02854">
    <property type="entry name" value="MIF4G"/>
    <property type="match status" value="1"/>
</dbReference>
<feature type="region of interest" description="Disordered" evidence="1">
    <location>
        <begin position="110"/>
        <end position="150"/>
    </location>
</feature>
<evidence type="ECO:0000313" key="4">
    <source>
        <dbReference type="WBParaSite" id="PSAMB.scaffold321size56811.g4623.t1"/>
    </source>
</evidence>
<dbReference type="SUPFAM" id="SSF48371">
    <property type="entry name" value="ARM repeat"/>
    <property type="match status" value="1"/>
</dbReference>
<keyword evidence="3" id="KW-1185">Reference proteome</keyword>
<dbReference type="Proteomes" id="UP000887566">
    <property type="component" value="Unplaced"/>
</dbReference>
<dbReference type="GO" id="GO:0003729">
    <property type="term" value="F:mRNA binding"/>
    <property type="evidence" value="ECO:0007669"/>
    <property type="project" value="TreeGrafter"/>
</dbReference>
<proteinExistence type="predicted"/>
<evidence type="ECO:0000259" key="2">
    <source>
        <dbReference type="Pfam" id="PF02854"/>
    </source>
</evidence>
<accession>A0A914W823</accession>
<evidence type="ECO:0000256" key="1">
    <source>
        <dbReference type="SAM" id="MobiDB-lite"/>
    </source>
</evidence>
<dbReference type="GO" id="GO:0003743">
    <property type="term" value="F:translation initiation factor activity"/>
    <property type="evidence" value="ECO:0007669"/>
    <property type="project" value="TreeGrafter"/>
</dbReference>
<organism evidence="3 4">
    <name type="scientific">Plectus sambesii</name>
    <dbReference type="NCBI Taxonomy" id="2011161"/>
    <lineage>
        <taxon>Eukaryota</taxon>
        <taxon>Metazoa</taxon>
        <taxon>Ecdysozoa</taxon>
        <taxon>Nematoda</taxon>
        <taxon>Chromadorea</taxon>
        <taxon>Plectida</taxon>
        <taxon>Plectina</taxon>
        <taxon>Plectoidea</taxon>
        <taxon>Plectidae</taxon>
        <taxon>Plectus</taxon>
    </lineage>
</organism>
<dbReference type="AlphaFoldDB" id="A0A914W823"/>
<dbReference type="InterPro" id="IPR003890">
    <property type="entry name" value="MIF4G-like_typ-3"/>
</dbReference>
<dbReference type="PANTHER" id="PTHR23253">
    <property type="entry name" value="EUKARYOTIC TRANSLATION INITIATION FACTOR 4 GAMMA"/>
    <property type="match status" value="1"/>
</dbReference>
<dbReference type="PANTHER" id="PTHR23253:SF78">
    <property type="entry name" value="EUKARYOTIC TRANSLATION INITIATION FACTOR 4G1, ISOFORM B-RELATED"/>
    <property type="match status" value="1"/>
</dbReference>
<dbReference type="Gene3D" id="1.25.40.180">
    <property type="match status" value="1"/>
</dbReference>
<dbReference type="InterPro" id="IPR016024">
    <property type="entry name" value="ARM-type_fold"/>
</dbReference>
<reference evidence="4" key="1">
    <citation type="submission" date="2022-11" db="UniProtKB">
        <authorList>
            <consortium name="WormBaseParasite"/>
        </authorList>
    </citation>
    <scope>IDENTIFICATION</scope>
</reference>